<evidence type="ECO:0000256" key="3">
    <source>
        <dbReference type="ARBA" id="ARBA00023306"/>
    </source>
</evidence>
<dbReference type="eggNOG" id="COG1481">
    <property type="taxonomic scope" value="Bacteria"/>
</dbReference>
<dbReference type="PANTHER" id="PTHR37307:SF1">
    <property type="entry name" value="CELL DIVISION PROTEIN WHIA-RELATED"/>
    <property type="match status" value="1"/>
</dbReference>
<evidence type="ECO:0000313" key="8">
    <source>
        <dbReference type="EMBL" id="SDQ30911.1"/>
    </source>
</evidence>
<evidence type="ECO:0000256" key="2">
    <source>
        <dbReference type="ARBA" id="ARBA00023125"/>
    </source>
</evidence>
<dbReference type="Pfam" id="PF10298">
    <property type="entry name" value="WhiA_N"/>
    <property type="match status" value="1"/>
</dbReference>
<sequence>MLSTPEVKSELVRFPVQSTGERIAEVATILRLAGGLHTISGRIALEAELHTPQIVQRVRKDLAELYGIRSDAKQLPPSSTRPGAPQFLVRVLDGETLARQLGLLDQRRRQIRGLPNRLTTGAPAELAAIWRGGFLARGGLTAPGRSANLEIVCPSNEVAMALVGAAGRIGVDAKSREIRGQHKVLIRDSEAISEMLGLMGAQQARTSWDELRRARETRATANRLVNFDDANLRRSAQASVAACARVERAMEILGDSIPEHLRYAGELRLTHREASLDDLGARADPPLTKDAVAGRIRRLLAMADKEAEVRGVPGTEASLPEELDRI</sequence>
<proteinExistence type="inferred from homology"/>
<feature type="domain" description="Sporulation transcription regulator WhiA N-terminal" evidence="6">
    <location>
        <begin position="21"/>
        <end position="104"/>
    </location>
</feature>
<comment type="function">
    <text evidence="4">Involved in cell division and chromosome segregation.</text>
</comment>
<feature type="domain" description="WhiA LAGLIDADG-like" evidence="7">
    <location>
        <begin position="127"/>
        <end position="218"/>
    </location>
</feature>
<dbReference type="InterPro" id="IPR018478">
    <property type="entry name" value="Sporu_reg_WhiA_N_dom"/>
</dbReference>
<feature type="domain" description="Sporulation regulator WhiA C-terminal" evidence="5">
    <location>
        <begin position="221"/>
        <end position="303"/>
    </location>
</feature>
<evidence type="ECO:0000259" key="6">
    <source>
        <dbReference type="Pfam" id="PF10298"/>
    </source>
</evidence>
<organism evidence="8 9">
    <name type="scientific">Leucobacter chromiiresistens</name>
    <dbReference type="NCBI Taxonomy" id="1079994"/>
    <lineage>
        <taxon>Bacteria</taxon>
        <taxon>Bacillati</taxon>
        <taxon>Actinomycetota</taxon>
        <taxon>Actinomycetes</taxon>
        <taxon>Micrococcales</taxon>
        <taxon>Microbacteriaceae</taxon>
        <taxon>Leucobacter</taxon>
    </lineage>
</organism>
<gene>
    <name evidence="4" type="primary">whiA</name>
    <name evidence="8" type="ORF">SAMN04488565_2063</name>
</gene>
<dbReference type="Gene3D" id="3.10.28.10">
    <property type="entry name" value="Homing endonucleases"/>
    <property type="match status" value="1"/>
</dbReference>
<evidence type="ECO:0000259" key="7">
    <source>
        <dbReference type="Pfam" id="PF14527"/>
    </source>
</evidence>
<dbReference type="Pfam" id="PF02650">
    <property type="entry name" value="HTH_WhiA"/>
    <property type="match status" value="1"/>
</dbReference>
<dbReference type="Proteomes" id="UP000182690">
    <property type="component" value="Unassembled WGS sequence"/>
</dbReference>
<keyword evidence="3 4" id="KW-0131">Cell cycle</keyword>
<dbReference type="RefSeq" id="WP_010157204.1">
    <property type="nucleotide sequence ID" value="NZ_FNKB01000001.1"/>
</dbReference>
<reference evidence="8 9" key="1">
    <citation type="submission" date="2016-10" db="EMBL/GenBank/DDBJ databases">
        <authorList>
            <person name="de Groot N.N."/>
        </authorList>
    </citation>
    <scope>NUCLEOTIDE SEQUENCE [LARGE SCALE GENOMIC DNA]</scope>
    <source>
        <strain evidence="8 9">DSM 22788</strain>
    </source>
</reference>
<dbReference type="InterPro" id="IPR039518">
    <property type="entry name" value="WhiA_LAGLIDADG_dom"/>
</dbReference>
<keyword evidence="1 4" id="KW-0132">Cell division</keyword>
<dbReference type="AlphaFoldDB" id="A0A1H0ZUJ4"/>
<dbReference type="PANTHER" id="PTHR37307">
    <property type="entry name" value="CELL DIVISION PROTEIN WHIA-RELATED"/>
    <property type="match status" value="1"/>
</dbReference>
<evidence type="ECO:0000256" key="1">
    <source>
        <dbReference type="ARBA" id="ARBA00022618"/>
    </source>
</evidence>
<name>A0A1H0ZUJ4_9MICO</name>
<dbReference type="InterPro" id="IPR027434">
    <property type="entry name" value="Homing_endonucl"/>
</dbReference>
<dbReference type="STRING" id="1079994.SAMN04488565_2063"/>
<dbReference type="InterPro" id="IPR023054">
    <property type="entry name" value="Sporulation_regulator_WhiA_C"/>
</dbReference>
<evidence type="ECO:0000259" key="5">
    <source>
        <dbReference type="Pfam" id="PF02650"/>
    </source>
</evidence>
<dbReference type="GO" id="GO:0051301">
    <property type="term" value="P:cell division"/>
    <property type="evidence" value="ECO:0007669"/>
    <property type="project" value="UniProtKB-UniRule"/>
</dbReference>
<dbReference type="OrthoDB" id="5197218at2"/>
<accession>A0A1H0ZUJ4</accession>
<keyword evidence="2 4" id="KW-0238">DNA-binding</keyword>
<dbReference type="Pfam" id="PF14527">
    <property type="entry name" value="LAGLIDADG_WhiA"/>
    <property type="match status" value="1"/>
</dbReference>
<dbReference type="HAMAP" id="MF_01420">
    <property type="entry name" value="HTH_type_WhiA"/>
    <property type="match status" value="1"/>
</dbReference>
<dbReference type="GO" id="GO:0043937">
    <property type="term" value="P:regulation of sporulation"/>
    <property type="evidence" value="ECO:0007669"/>
    <property type="project" value="InterPro"/>
</dbReference>
<dbReference type="GO" id="GO:0003677">
    <property type="term" value="F:DNA binding"/>
    <property type="evidence" value="ECO:0007669"/>
    <property type="project" value="UniProtKB-UniRule"/>
</dbReference>
<dbReference type="NCBIfam" id="TIGR00647">
    <property type="entry name" value="DNA_bind_WhiA"/>
    <property type="match status" value="1"/>
</dbReference>
<dbReference type="InterPro" id="IPR003802">
    <property type="entry name" value="Sporulation_regulator_WhiA"/>
</dbReference>
<protein>
    <recommendedName>
        <fullName evidence="4">Probable cell division protein WhiA</fullName>
    </recommendedName>
</protein>
<evidence type="ECO:0000313" key="9">
    <source>
        <dbReference type="Proteomes" id="UP000182690"/>
    </source>
</evidence>
<evidence type="ECO:0000256" key="4">
    <source>
        <dbReference type="HAMAP-Rule" id="MF_01420"/>
    </source>
</evidence>
<dbReference type="EMBL" id="FNKB01000001">
    <property type="protein sequence ID" value="SDQ30911.1"/>
    <property type="molecule type" value="Genomic_DNA"/>
</dbReference>
<comment type="similarity">
    <text evidence="4">Belongs to the WhiA family.</text>
</comment>